<feature type="transmembrane region" description="Helical" evidence="1">
    <location>
        <begin position="56"/>
        <end position="75"/>
    </location>
</feature>
<evidence type="ECO:0000256" key="1">
    <source>
        <dbReference type="SAM" id="Phobius"/>
    </source>
</evidence>
<dbReference type="PANTHER" id="PTHR34473">
    <property type="entry name" value="UPF0699 TRANSMEMBRANE PROTEIN YDBS"/>
    <property type="match status" value="1"/>
</dbReference>
<keyword evidence="4" id="KW-1185">Reference proteome</keyword>
<reference evidence="3" key="1">
    <citation type="journal article" date="2014" name="Int. J. Syst. Evol. Microbiol.">
        <title>Complete genome sequence of Corynebacterium casei LMG S-19264T (=DSM 44701T), isolated from a smear-ripened cheese.</title>
        <authorList>
            <consortium name="US DOE Joint Genome Institute (JGI-PGF)"/>
            <person name="Walter F."/>
            <person name="Albersmeier A."/>
            <person name="Kalinowski J."/>
            <person name="Ruckert C."/>
        </authorList>
    </citation>
    <scope>NUCLEOTIDE SEQUENCE</scope>
    <source>
        <strain evidence="3">CGMCC 4.5737</strain>
    </source>
</reference>
<feature type="transmembrane region" description="Helical" evidence="1">
    <location>
        <begin position="371"/>
        <end position="391"/>
    </location>
</feature>
<dbReference type="EMBL" id="BMMK01000029">
    <property type="protein sequence ID" value="GGM72705.1"/>
    <property type="molecule type" value="Genomic_DNA"/>
</dbReference>
<feature type="transmembrane region" description="Helical" evidence="1">
    <location>
        <begin position="397"/>
        <end position="414"/>
    </location>
</feature>
<dbReference type="AlphaFoldDB" id="A0A8J3CFU3"/>
<evidence type="ECO:0000259" key="2">
    <source>
        <dbReference type="Pfam" id="PF03703"/>
    </source>
</evidence>
<dbReference type="RefSeq" id="WP_308424782.1">
    <property type="nucleotide sequence ID" value="NZ_BMMK01000029.1"/>
</dbReference>
<dbReference type="PANTHER" id="PTHR34473:SF2">
    <property type="entry name" value="UPF0699 TRANSMEMBRANE PROTEIN YDBT"/>
    <property type="match status" value="1"/>
</dbReference>
<evidence type="ECO:0000313" key="4">
    <source>
        <dbReference type="Proteomes" id="UP000637578"/>
    </source>
</evidence>
<dbReference type="InterPro" id="IPR014529">
    <property type="entry name" value="UCP026631"/>
</dbReference>
<keyword evidence="1" id="KW-0472">Membrane</keyword>
<protein>
    <recommendedName>
        <fullName evidence="2">YdbS-like PH domain-containing protein</fullName>
    </recommendedName>
</protein>
<evidence type="ECO:0000313" key="3">
    <source>
        <dbReference type="EMBL" id="GGM72705.1"/>
    </source>
</evidence>
<accession>A0A8J3CFU3</accession>
<feature type="domain" description="YdbS-like PH" evidence="2">
    <location>
        <begin position="74"/>
        <end position="155"/>
    </location>
</feature>
<feature type="transmembrane region" description="Helical" evidence="1">
    <location>
        <begin position="31"/>
        <end position="50"/>
    </location>
</feature>
<feature type="transmembrane region" description="Helical" evidence="1">
    <location>
        <begin position="193"/>
        <end position="215"/>
    </location>
</feature>
<dbReference type="PIRSF" id="PIRSF026631">
    <property type="entry name" value="UCP026631"/>
    <property type="match status" value="1"/>
</dbReference>
<proteinExistence type="predicted"/>
<organism evidence="3 4">
    <name type="scientific">Longimycelium tulufanense</name>
    <dbReference type="NCBI Taxonomy" id="907463"/>
    <lineage>
        <taxon>Bacteria</taxon>
        <taxon>Bacillati</taxon>
        <taxon>Actinomycetota</taxon>
        <taxon>Actinomycetes</taxon>
        <taxon>Pseudonocardiales</taxon>
        <taxon>Pseudonocardiaceae</taxon>
        <taxon>Longimycelium</taxon>
    </lineage>
</organism>
<keyword evidence="1" id="KW-0812">Transmembrane</keyword>
<keyword evidence="1" id="KW-1133">Transmembrane helix</keyword>
<sequence length="510" mass="54743">MTAADGVMPAPPPPPEPDWHRLDARMMAVKPVTEAAGLLLPVILVMFVGGLSPWKLWGAAAVAAALVLSGLFRWLTTSYRISETHVQLHSGLLVRKERSVPRDRLRTVDVTSDLIHRVFGLSIVKVGTGRNDGAGSEDELTLDAVSAAEAERLRQVLLRRAPARETAPDEERPAGGNPPLAALDHRWLRYAPLTLSGLVAVGAMTGGAFQLLQQLDIDPRHFGPLEEAVRWAAETALPVVVGAVVLVLLALVIGGAFVIYVVQYWHFRLTREDDGTLRVRRGLLTTRSVSIEEQRLRGVSLSEPLLLRAGGGARCGAVGTGLGTGEGSELLLPPAPLSEAHRVAGEVLRCDPPPTTTSLRRHPAAARQRRLIRALVPSLVVAVVLAAGAWIGWLPHWPWLVAVVAVPFFAWLGLDRYRNLGHALTSRYVVSRGGSLLRTTVALQRTGVIGWRIRQSFFQRLAGLATIGAVTAAGEGVYEVLDVDLGDGLALADAAVPDLLAPFLETPEPG</sequence>
<name>A0A8J3CFU3_9PSEU</name>
<gene>
    <name evidence="3" type="ORF">GCM10012275_49200</name>
</gene>
<reference evidence="3" key="2">
    <citation type="submission" date="2020-09" db="EMBL/GenBank/DDBJ databases">
        <authorList>
            <person name="Sun Q."/>
            <person name="Zhou Y."/>
        </authorList>
    </citation>
    <scope>NUCLEOTIDE SEQUENCE</scope>
    <source>
        <strain evidence="3">CGMCC 4.5737</strain>
    </source>
</reference>
<feature type="domain" description="YdbS-like PH" evidence="2">
    <location>
        <begin position="417"/>
        <end position="485"/>
    </location>
</feature>
<comment type="caution">
    <text evidence="3">The sequence shown here is derived from an EMBL/GenBank/DDBJ whole genome shotgun (WGS) entry which is preliminary data.</text>
</comment>
<dbReference type="InterPro" id="IPR005182">
    <property type="entry name" value="YdbS-like_PH"/>
</dbReference>
<feature type="transmembrane region" description="Helical" evidence="1">
    <location>
        <begin position="235"/>
        <end position="262"/>
    </location>
</feature>
<dbReference type="Proteomes" id="UP000637578">
    <property type="component" value="Unassembled WGS sequence"/>
</dbReference>
<dbReference type="Pfam" id="PF03703">
    <property type="entry name" value="bPH_2"/>
    <property type="match status" value="2"/>
</dbReference>